<reference evidence="2 3" key="1">
    <citation type="submission" date="2021-05" db="EMBL/GenBank/DDBJ databases">
        <title>Whole genome sequence of Curtobacterium flaccumfaciens pv. flaccumfaciens strain CFBP 8819.</title>
        <authorList>
            <person name="Osdaghi E."/>
            <person name="Taghouti G."/>
            <person name="Portier P."/>
            <person name="Fazliarab A."/>
            <person name="Taghavi S.M."/>
            <person name="Briand M."/>
            <person name="Le-Saux M."/>
            <person name="Jacques M.-A."/>
        </authorList>
    </citation>
    <scope>NUCLEOTIDE SEQUENCE [LARGE SCALE GENOMIC DNA]</scope>
    <source>
        <strain evidence="2 3">CFBP 8819</strain>
    </source>
</reference>
<gene>
    <name evidence="2" type="ORF">KK097_09070</name>
</gene>
<evidence type="ECO:0000256" key="1">
    <source>
        <dbReference type="SAM" id="Phobius"/>
    </source>
</evidence>
<dbReference type="EMBL" id="JAHEWS010000011">
    <property type="protein sequence ID" value="MBT1587962.1"/>
    <property type="molecule type" value="Genomic_DNA"/>
</dbReference>
<feature type="transmembrane region" description="Helical" evidence="1">
    <location>
        <begin position="7"/>
        <end position="31"/>
    </location>
</feature>
<name>A0ABS5VEV4_9MICO</name>
<dbReference type="Proteomes" id="UP001519641">
    <property type="component" value="Unassembled WGS sequence"/>
</dbReference>
<feature type="transmembrane region" description="Helical" evidence="1">
    <location>
        <begin position="37"/>
        <end position="61"/>
    </location>
</feature>
<comment type="caution">
    <text evidence="2">The sequence shown here is derived from an EMBL/GenBank/DDBJ whole genome shotgun (WGS) entry which is preliminary data.</text>
</comment>
<evidence type="ECO:0000313" key="2">
    <source>
        <dbReference type="EMBL" id="MBT1587962.1"/>
    </source>
</evidence>
<organism evidence="2 3">
    <name type="scientific">Curtobacterium aurantiacum</name>
    <dbReference type="NCBI Taxonomy" id="3236919"/>
    <lineage>
        <taxon>Bacteria</taxon>
        <taxon>Bacillati</taxon>
        <taxon>Actinomycetota</taxon>
        <taxon>Actinomycetes</taxon>
        <taxon>Micrococcales</taxon>
        <taxon>Microbacteriaceae</taxon>
        <taxon>Curtobacterium</taxon>
    </lineage>
</organism>
<keyword evidence="3" id="KW-1185">Reference proteome</keyword>
<protein>
    <recommendedName>
        <fullName evidence="4">Multidrug ABC transporter ATPase</fullName>
    </recommendedName>
</protein>
<sequence length="68" mass="6818">MSRSARAAVLAIGAVFAVAGIALVGVAWFALPADDPAVSTLTVGAFPVIGLGTVALLAVVASDRRRRN</sequence>
<proteinExistence type="predicted"/>
<evidence type="ECO:0008006" key="4">
    <source>
        <dbReference type="Google" id="ProtNLM"/>
    </source>
</evidence>
<keyword evidence="1" id="KW-1133">Transmembrane helix</keyword>
<dbReference type="RefSeq" id="WP_214544401.1">
    <property type="nucleotide sequence ID" value="NZ_JAHEWS010000011.1"/>
</dbReference>
<keyword evidence="1" id="KW-0812">Transmembrane</keyword>
<evidence type="ECO:0000313" key="3">
    <source>
        <dbReference type="Proteomes" id="UP001519641"/>
    </source>
</evidence>
<accession>A0ABS5VEV4</accession>
<keyword evidence="1" id="KW-0472">Membrane</keyword>